<evidence type="ECO:0000256" key="1">
    <source>
        <dbReference type="SAM" id="MobiDB-lite"/>
    </source>
</evidence>
<dbReference type="InterPro" id="IPR024230">
    <property type="entry name" value="GspL_cyto_dom"/>
</dbReference>
<dbReference type="SUPFAM" id="SSF53067">
    <property type="entry name" value="Actin-like ATPase domain"/>
    <property type="match status" value="1"/>
</dbReference>
<feature type="domain" description="GspL cytoplasmic actin-ATPase-like" evidence="2">
    <location>
        <begin position="39"/>
        <end position="135"/>
    </location>
</feature>
<protein>
    <submittedName>
        <fullName evidence="3">General secretion pathway L</fullName>
    </submittedName>
</protein>
<accession>A0A9X4SE71</accession>
<dbReference type="RefSeq" id="WP_084236190.1">
    <property type="nucleotide sequence ID" value="NZ_AOGK01000004.1"/>
</dbReference>
<evidence type="ECO:0000313" key="3">
    <source>
        <dbReference type="EMBL" id="MDG5974776.1"/>
    </source>
</evidence>
<reference evidence="3" key="1">
    <citation type="submission" date="2013-01" db="EMBL/GenBank/DDBJ databases">
        <title>Genome draft of Hydrogenophaga taeniospiralis 2K1.</title>
        <authorList>
            <person name="Gomila M."/>
            <person name="Lalucat J."/>
        </authorList>
    </citation>
    <scope>NUCLEOTIDE SEQUENCE</scope>
    <source>
        <strain evidence="3">CCUG 15921</strain>
    </source>
</reference>
<proteinExistence type="predicted"/>
<organism evidence="3 4">
    <name type="scientific">Hydrogenophaga taeniospiralis CCUG 15921</name>
    <dbReference type="NCBI Taxonomy" id="1281780"/>
    <lineage>
        <taxon>Bacteria</taxon>
        <taxon>Pseudomonadati</taxon>
        <taxon>Pseudomonadota</taxon>
        <taxon>Betaproteobacteria</taxon>
        <taxon>Burkholderiales</taxon>
        <taxon>Comamonadaceae</taxon>
        <taxon>Hydrogenophaga</taxon>
    </lineage>
</organism>
<dbReference type="GO" id="GO:0015627">
    <property type="term" value="C:type II protein secretion system complex"/>
    <property type="evidence" value="ECO:0007669"/>
    <property type="project" value="InterPro"/>
</dbReference>
<feature type="region of interest" description="Disordered" evidence="1">
    <location>
        <begin position="185"/>
        <end position="218"/>
    </location>
</feature>
<comment type="caution">
    <text evidence="3">The sequence shown here is derived from an EMBL/GenBank/DDBJ whole genome shotgun (WGS) entry which is preliminary data.</text>
</comment>
<dbReference type="OrthoDB" id="8557903at2"/>
<dbReference type="GO" id="GO:0015628">
    <property type="term" value="P:protein secretion by the type II secretion system"/>
    <property type="evidence" value="ECO:0007669"/>
    <property type="project" value="InterPro"/>
</dbReference>
<feature type="compositionally biased region" description="Low complexity" evidence="1">
    <location>
        <begin position="194"/>
        <end position="212"/>
    </location>
</feature>
<dbReference type="Pfam" id="PF05134">
    <property type="entry name" value="T2SSL"/>
    <property type="match status" value="1"/>
</dbReference>
<dbReference type="EMBL" id="AOGK01000004">
    <property type="protein sequence ID" value="MDG5974776.1"/>
    <property type="molecule type" value="Genomic_DNA"/>
</dbReference>
<sequence>MLILTPAHFSVATEPGPTALLDWVGSALGQQVAEHGQCAVSLLPRDDDVVLVLPPRAVSWNQLALPKVAAGKLRAVLDGMLEERLLGDTEQLHFALEPGGRPGRTVWVAACHKAWLQGWLRTLEAAGRPVSRIVPALAPLGQGTPQDAGATDTPADVIHWAHMGAERPWLASASARGVSCIPLRESTTGSLNEPGPGAAGPDATATGPGVPGLHPETPPTQARWMADPAVVALAEQALGQRFELVPLSSWLLRSSQTSWNLAQFDLSLSSSSRRQQRWLQSLRQWRSAPAWRPARWGLAALVAMQLIGLNATAWYERRSLDRKEQAVRQTLQQTFPKVTLVLDAPLQMQRELASLLQANGALSAGDLEALLGALAQSSTGAPIAPRSIEFTPGEARFAAWSAPEEQLRQLQQTLERNGWRAALDGDVLTLRAEPR</sequence>
<name>A0A9X4SE71_9BURK</name>
<dbReference type="InterPro" id="IPR043129">
    <property type="entry name" value="ATPase_NBD"/>
</dbReference>
<dbReference type="Gene3D" id="3.30.420.380">
    <property type="match status" value="1"/>
</dbReference>
<dbReference type="Proteomes" id="UP001152876">
    <property type="component" value="Unassembled WGS sequence"/>
</dbReference>
<keyword evidence="4" id="KW-1185">Reference proteome</keyword>
<gene>
    <name evidence="3" type="ORF">H010_05895</name>
</gene>
<dbReference type="NCBIfam" id="TIGR01709">
    <property type="entry name" value="typeII_sec_gspL"/>
    <property type="match status" value="1"/>
</dbReference>
<dbReference type="GO" id="GO:0009276">
    <property type="term" value="C:Gram-negative-bacterium-type cell wall"/>
    <property type="evidence" value="ECO:0007669"/>
    <property type="project" value="InterPro"/>
</dbReference>
<evidence type="ECO:0000259" key="2">
    <source>
        <dbReference type="Pfam" id="PF05134"/>
    </source>
</evidence>
<dbReference type="InterPro" id="IPR007812">
    <property type="entry name" value="T2SS_protein-GspL"/>
</dbReference>
<evidence type="ECO:0000313" key="4">
    <source>
        <dbReference type="Proteomes" id="UP001152876"/>
    </source>
</evidence>
<dbReference type="AlphaFoldDB" id="A0A9X4SE71"/>